<dbReference type="PANTHER" id="PTHR42732">
    <property type="entry name" value="BETA-GALACTOSIDASE"/>
    <property type="match status" value="1"/>
</dbReference>
<dbReference type="SUPFAM" id="SSF49785">
    <property type="entry name" value="Galactose-binding domain-like"/>
    <property type="match status" value="1"/>
</dbReference>
<dbReference type="EMBL" id="JAAAMV010000003">
    <property type="protein sequence ID" value="NBD23650.1"/>
    <property type="molecule type" value="Genomic_DNA"/>
</dbReference>
<dbReference type="PANTHER" id="PTHR42732:SF1">
    <property type="entry name" value="BETA-MANNOSIDASE"/>
    <property type="match status" value="1"/>
</dbReference>
<comment type="caution">
    <text evidence="4">The sequence shown here is derived from an EMBL/GenBank/DDBJ whole genome shotgun (WGS) entry which is preliminary data.</text>
</comment>
<evidence type="ECO:0000313" key="4">
    <source>
        <dbReference type="EMBL" id="NBD23650.1"/>
    </source>
</evidence>
<dbReference type="Gene3D" id="2.60.120.260">
    <property type="entry name" value="Galactose-binding domain-like"/>
    <property type="match status" value="1"/>
</dbReference>
<dbReference type="RefSeq" id="WP_161742346.1">
    <property type="nucleotide sequence ID" value="NZ_JAAAMV010000003.1"/>
</dbReference>
<accession>A0ABW9XLZ6</accession>
<protein>
    <recommendedName>
        <fullName evidence="3">Glycosyl hydrolases family 2 sugar binding domain-containing protein</fullName>
    </recommendedName>
</protein>
<evidence type="ECO:0000313" key="5">
    <source>
        <dbReference type="Proteomes" id="UP000665561"/>
    </source>
</evidence>
<name>A0ABW9XLZ6_9BACL</name>
<dbReference type="InterPro" id="IPR008979">
    <property type="entry name" value="Galactose-bd-like_sf"/>
</dbReference>
<reference evidence="4 5" key="1">
    <citation type="submission" date="2020-01" db="EMBL/GenBank/DDBJ databases">
        <title>Paenibacillus soybeanensis sp. nov. isolated from the nodules of soybean (Glycine max(L.) Merr).</title>
        <authorList>
            <person name="Wang H."/>
        </authorList>
    </citation>
    <scope>NUCLEOTIDE SEQUENCE [LARGE SCALE GENOMIC DNA]</scope>
    <source>
        <strain evidence="4 5">T1</strain>
    </source>
</reference>
<proteinExistence type="inferred from homology"/>
<evidence type="ECO:0000256" key="1">
    <source>
        <dbReference type="ARBA" id="ARBA00007401"/>
    </source>
</evidence>
<dbReference type="Pfam" id="PF02837">
    <property type="entry name" value="Glyco_hydro_2_N"/>
    <property type="match status" value="1"/>
</dbReference>
<gene>
    <name evidence="4" type="ORF">GT019_07180</name>
</gene>
<comment type="similarity">
    <text evidence="1">Belongs to the glycosyl hydrolase 2 family.</text>
</comment>
<evidence type="ECO:0000259" key="3">
    <source>
        <dbReference type="Pfam" id="PF02837"/>
    </source>
</evidence>
<dbReference type="Proteomes" id="UP000665561">
    <property type="component" value="Unassembled WGS sequence"/>
</dbReference>
<feature type="domain" description="Glycosyl hydrolases family 2 sugar binding" evidence="3">
    <location>
        <begin position="112"/>
        <end position="166"/>
    </location>
</feature>
<feature type="compositionally biased region" description="Low complexity" evidence="2">
    <location>
        <begin position="176"/>
        <end position="187"/>
    </location>
</feature>
<keyword evidence="5" id="KW-1185">Reference proteome</keyword>
<sequence>MTDKLANCKTITETAPRSRVCFDKDWHFRLGDLPIRYAVKAGMTGGLTDCGTREDGEWLDIAFVDRDSGAADPAAAEWRQLNLPHDWGVEGQYANDPGLGSRDGSHGYLPVGIGFYRKRFAVPTEDLGKRISLQFDGVTGRAELWLNGHLVGEHFGGASSFGYDIGDLSVTAPKATTSCSSRSTRPSWKAGGTRAAESTAMSGCEAPIRFMSRITART</sequence>
<dbReference type="InterPro" id="IPR051913">
    <property type="entry name" value="GH2_Domain-Containing"/>
</dbReference>
<feature type="region of interest" description="Disordered" evidence="2">
    <location>
        <begin position="175"/>
        <end position="196"/>
    </location>
</feature>
<organism evidence="4 5">
    <name type="scientific">Paenibacillus glycinis</name>
    <dbReference type="NCBI Taxonomy" id="2697035"/>
    <lineage>
        <taxon>Bacteria</taxon>
        <taxon>Bacillati</taxon>
        <taxon>Bacillota</taxon>
        <taxon>Bacilli</taxon>
        <taxon>Bacillales</taxon>
        <taxon>Paenibacillaceae</taxon>
        <taxon>Paenibacillus</taxon>
    </lineage>
</organism>
<dbReference type="InterPro" id="IPR006104">
    <property type="entry name" value="Glyco_hydro_2_N"/>
</dbReference>
<evidence type="ECO:0000256" key="2">
    <source>
        <dbReference type="SAM" id="MobiDB-lite"/>
    </source>
</evidence>